<dbReference type="PANTHER" id="PTHR13847:SF201">
    <property type="entry name" value="PUTATIBE OXIDOREDUCTASE"/>
    <property type="match status" value="1"/>
</dbReference>
<dbReference type="SUPFAM" id="SSF51905">
    <property type="entry name" value="FAD/NAD(P)-binding domain"/>
    <property type="match status" value="1"/>
</dbReference>
<dbReference type="RefSeq" id="WP_074240423.1">
    <property type="nucleotide sequence ID" value="NZ_FSRA01000001.1"/>
</dbReference>
<dbReference type="Proteomes" id="UP000185003">
    <property type="component" value="Unassembled WGS sequence"/>
</dbReference>
<sequence length="402" mass="44779">MDLHSGYPYSLIRHGLPFNYPKLENDLRTSVVVIGGGISGALMAHALVREGITCVVLDARTVGLGSTSASTSLLQYEIDVPLTELKEKAGIAHAEKAYALCAASINKLEKIAKRVDAPYFERKHSLYLASFKKDLPKLEAEYKARKAMGLDVMFWDPGMLKDLLGLDAPGAIYSRTAAQTDAYSLTHALHQYNLKKGAEVYDRTFVQDISFPKNGVRLTTAEGYTVLAGHLVIATGYETLQYLPAGIVDLHATYAVASEHHEKGPLWYEDCLIWETKDPYLYMRSTPEHRIIVGGRDEKFYNPTKRDKLLPSKARQLQQDFSKHFPHIPFKPEFSWTGTFGSTQDGLPYIGTYAKMPHTFFALGFGGNGITFSQIAAEIVCDQIRGKQHPDAEVFSFARYKG</sequence>
<evidence type="ECO:0000259" key="1">
    <source>
        <dbReference type="Pfam" id="PF01266"/>
    </source>
</evidence>
<gene>
    <name evidence="2" type="ORF">SAMN04488055_0742</name>
</gene>
<proteinExistence type="predicted"/>
<protein>
    <submittedName>
        <fullName evidence="2">Glycine/D-amino acid oxidase</fullName>
    </submittedName>
</protein>
<dbReference type="Gene3D" id="3.30.9.10">
    <property type="entry name" value="D-Amino Acid Oxidase, subunit A, domain 2"/>
    <property type="match status" value="1"/>
</dbReference>
<dbReference type="InterPro" id="IPR036188">
    <property type="entry name" value="FAD/NAD-bd_sf"/>
</dbReference>
<dbReference type="STRING" id="536979.SAMN04488055_0742"/>
<name>A0A1N6DHD9_9BACT</name>
<dbReference type="Pfam" id="PF01266">
    <property type="entry name" value="DAO"/>
    <property type="match status" value="1"/>
</dbReference>
<evidence type="ECO:0000313" key="2">
    <source>
        <dbReference type="EMBL" id="SIN70093.1"/>
    </source>
</evidence>
<organism evidence="2 3">
    <name type="scientific">Chitinophaga niabensis</name>
    <dbReference type="NCBI Taxonomy" id="536979"/>
    <lineage>
        <taxon>Bacteria</taxon>
        <taxon>Pseudomonadati</taxon>
        <taxon>Bacteroidota</taxon>
        <taxon>Chitinophagia</taxon>
        <taxon>Chitinophagales</taxon>
        <taxon>Chitinophagaceae</taxon>
        <taxon>Chitinophaga</taxon>
    </lineage>
</organism>
<reference evidence="2 3" key="1">
    <citation type="submission" date="2016-11" db="EMBL/GenBank/DDBJ databases">
        <authorList>
            <person name="Jaros S."/>
            <person name="Januszkiewicz K."/>
            <person name="Wedrychowicz H."/>
        </authorList>
    </citation>
    <scope>NUCLEOTIDE SEQUENCE [LARGE SCALE GENOMIC DNA]</scope>
    <source>
        <strain evidence="2 3">DSM 24787</strain>
    </source>
</reference>
<dbReference type="InterPro" id="IPR006076">
    <property type="entry name" value="FAD-dep_OxRdtase"/>
</dbReference>
<dbReference type="AlphaFoldDB" id="A0A1N6DHD9"/>
<feature type="domain" description="FAD dependent oxidoreductase" evidence="1">
    <location>
        <begin position="31"/>
        <end position="382"/>
    </location>
</feature>
<evidence type="ECO:0000313" key="3">
    <source>
        <dbReference type="Proteomes" id="UP000185003"/>
    </source>
</evidence>
<dbReference type="Gene3D" id="3.50.50.60">
    <property type="entry name" value="FAD/NAD(P)-binding domain"/>
    <property type="match status" value="1"/>
</dbReference>
<keyword evidence="3" id="KW-1185">Reference proteome</keyword>
<dbReference type="EMBL" id="FSRA01000001">
    <property type="protein sequence ID" value="SIN70093.1"/>
    <property type="molecule type" value="Genomic_DNA"/>
</dbReference>
<dbReference type="OrthoDB" id="571248at2"/>
<accession>A0A1N6DHD9</accession>
<dbReference type="PANTHER" id="PTHR13847">
    <property type="entry name" value="SARCOSINE DEHYDROGENASE-RELATED"/>
    <property type="match status" value="1"/>
</dbReference>
<dbReference type="GO" id="GO:0005737">
    <property type="term" value="C:cytoplasm"/>
    <property type="evidence" value="ECO:0007669"/>
    <property type="project" value="TreeGrafter"/>
</dbReference>